<proteinExistence type="predicted"/>
<dbReference type="Pfam" id="PF07660">
    <property type="entry name" value="STN"/>
    <property type="match status" value="1"/>
</dbReference>
<keyword evidence="2" id="KW-0472">Membrane</keyword>
<protein>
    <submittedName>
        <fullName evidence="5">Secretin and TonB N-terminal domain-containing protein</fullName>
    </submittedName>
</protein>
<evidence type="ECO:0000313" key="6">
    <source>
        <dbReference type="Proteomes" id="UP001177934"/>
    </source>
</evidence>
<feature type="domain" description="Secretin/TonB short N-terminal" evidence="4">
    <location>
        <begin position="62"/>
        <end position="113"/>
    </location>
</feature>
<dbReference type="SMART" id="SM00965">
    <property type="entry name" value="STN"/>
    <property type="match status" value="1"/>
</dbReference>
<dbReference type="AlphaFoldDB" id="A0AA95KWN3"/>
<dbReference type="Gene3D" id="3.55.50.30">
    <property type="match status" value="1"/>
</dbReference>
<keyword evidence="3" id="KW-0998">Cell outer membrane</keyword>
<accession>A0AA95KWN3</accession>
<keyword evidence="1" id="KW-0813">Transport</keyword>
<dbReference type="Proteomes" id="UP001177934">
    <property type="component" value="Chromosome"/>
</dbReference>
<evidence type="ECO:0000256" key="1">
    <source>
        <dbReference type="ARBA" id="ARBA00022448"/>
    </source>
</evidence>
<gene>
    <name evidence="5" type="ORF">QNN11_02020</name>
</gene>
<dbReference type="InterPro" id="IPR011662">
    <property type="entry name" value="Secretin/TonB_short_N"/>
</dbReference>
<sequence length="158" mass="17762">MKKNFCKVRRGHCLSLVWIVSFLLWGNVTMAALPIQEAKLSIQQRSVALSRVFYEIEKQTGYSFLVRNNDINMNEKVSIDVKNKSVEEVLEMLFVGKNIRYKVEGEHISVYKPQQSRQNAITGLVMDVAKEPVIGASVVVMGSTNGCITDFDGKFSLA</sequence>
<evidence type="ECO:0000313" key="5">
    <source>
        <dbReference type="EMBL" id="WHX10343.1"/>
    </source>
</evidence>
<reference evidence="5" key="1">
    <citation type="journal article" date="2023" name="Nat. Commun.">
        <title>Identification of a novel Human Milk Oligosaccharides utilization cluster in the infant gut commensal Bacteroides dorei.</title>
        <authorList>
            <person name="Kijner S."/>
            <person name="Ennis D."/>
            <person name="Shmorak S."/>
            <person name="Florentin A."/>
            <person name="Yassour M."/>
        </authorList>
    </citation>
    <scope>NUCLEOTIDE SEQUENCE</scope>
    <source>
        <strain evidence="5">2</strain>
    </source>
</reference>
<evidence type="ECO:0000256" key="2">
    <source>
        <dbReference type="ARBA" id="ARBA00023136"/>
    </source>
</evidence>
<name>A0AA95KWN3_9BACT</name>
<organism evidence="5 6">
    <name type="scientific">Phocaeicola dorei</name>
    <dbReference type="NCBI Taxonomy" id="357276"/>
    <lineage>
        <taxon>Bacteria</taxon>
        <taxon>Pseudomonadati</taxon>
        <taxon>Bacteroidota</taxon>
        <taxon>Bacteroidia</taxon>
        <taxon>Bacteroidales</taxon>
        <taxon>Bacteroidaceae</taxon>
        <taxon>Phocaeicola</taxon>
    </lineage>
</organism>
<evidence type="ECO:0000256" key="3">
    <source>
        <dbReference type="ARBA" id="ARBA00023237"/>
    </source>
</evidence>
<dbReference type="EMBL" id="CP126056">
    <property type="protein sequence ID" value="WHX10343.1"/>
    <property type="molecule type" value="Genomic_DNA"/>
</dbReference>
<evidence type="ECO:0000259" key="4">
    <source>
        <dbReference type="SMART" id="SM00965"/>
    </source>
</evidence>
<dbReference type="InterPro" id="IPR008969">
    <property type="entry name" value="CarboxyPept-like_regulatory"/>
</dbReference>
<dbReference type="SUPFAM" id="SSF49464">
    <property type="entry name" value="Carboxypeptidase regulatory domain-like"/>
    <property type="match status" value="1"/>
</dbReference>
<dbReference type="GO" id="GO:0019867">
    <property type="term" value="C:outer membrane"/>
    <property type="evidence" value="ECO:0007669"/>
    <property type="project" value="InterPro"/>
</dbReference>